<dbReference type="EMBL" id="CP042198">
    <property type="protein sequence ID" value="QDS75839.1"/>
    <property type="molecule type" value="Genomic_DNA"/>
</dbReference>
<keyword evidence="2" id="KW-1185">Reference proteome</keyword>
<gene>
    <name evidence="1" type="ORF">FKW77_001231</name>
</gene>
<dbReference type="AlphaFoldDB" id="A0A517LJM2"/>
<evidence type="ECO:0000313" key="1">
    <source>
        <dbReference type="EMBL" id="QDS75839.1"/>
    </source>
</evidence>
<name>A0A517LJM2_9PEZI</name>
<dbReference type="Proteomes" id="UP000316270">
    <property type="component" value="Chromosome 14"/>
</dbReference>
<protein>
    <submittedName>
        <fullName evidence="1">Uncharacterized protein</fullName>
    </submittedName>
</protein>
<evidence type="ECO:0000313" key="2">
    <source>
        <dbReference type="Proteomes" id="UP000316270"/>
    </source>
</evidence>
<reference evidence="1 2" key="1">
    <citation type="submission" date="2019-07" db="EMBL/GenBank/DDBJ databases">
        <title>Finished genome of Venturia effusa.</title>
        <authorList>
            <person name="Young C.A."/>
            <person name="Cox M.P."/>
            <person name="Ganley A.R.D."/>
            <person name="David W.J."/>
        </authorList>
    </citation>
    <scope>NUCLEOTIDE SEQUENCE [LARGE SCALE GENOMIC DNA]</scope>
    <source>
        <strain evidence="2">albino</strain>
    </source>
</reference>
<sequence>MRLEIETLEAAAAPYNDDREVNEFDGDDPGAESAISEGTHQLGGLGLNWGWAWHVQQRVQPQPEYQRICQLVAQKLSRPPEPEGDQGILH</sequence>
<proteinExistence type="predicted"/>
<organism evidence="1 2">
    <name type="scientific">Venturia effusa</name>
    <dbReference type="NCBI Taxonomy" id="50376"/>
    <lineage>
        <taxon>Eukaryota</taxon>
        <taxon>Fungi</taxon>
        <taxon>Dikarya</taxon>
        <taxon>Ascomycota</taxon>
        <taxon>Pezizomycotina</taxon>
        <taxon>Dothideomycetes</taxon>
        <taxon>Pleosporomycetidae</taxon>
        <taxon>Venturiales</taxon>
        <taxon>Venturiaceae</taxon>
        <taxon>Venturia</taxon>
    </lineage>
</organism>
<accession>A0A517LJM2</accession>